<keyword evidence="1" id="KW-0812">Transmembrane</keyword>
<feature type="domain" description="Toxin VasX N-terminal region" evidence="2">
    <location>
        <begin position="26"/>
        <end position="192"/>
    </location>
</feature>
<accession>S3N3Z4</accession>
<evidence type="ECO:0000313" key="3">
    <source>
        <dbReference type="EMBL" id="EPF74532.1"/>
    </source>
</evidence>
<feature type="transmembrane region" description="Helical" evidence="1">
    <location>
        <begin position="916"/>
        <end position="934"/>
    </location>
</feature>
<dbReference type="InterPro" id="IPR046864">
    <property type="entry name" value="VasX_N"/>
</dbReference>
<dbReference type="NCBIfam" id="NF041559">
    <property type="entry name" value="BTH_I2691_fam"/>
    <property type="match status" value="1"/>
</dbReference>
<dbReference type="CDD" id="cd20701">
    <property type="entry name" value="MIX"/>
    <property type="match status" value="1"/>
</dbReference>
<dbReference type="HOGENOM" id="CLU_304978_0_0_6"/>
<sequence>MSNINMQEDNSVADDYAKNALDEVRCATCERLGQFLPVRIAVGFANGGQGFAAPAELTAGLPTLPDSLIYILRRLDTGYLYCYSPAWKTTHFNDQGIRAYQVNELGYLTAIDKDQMQVGFKEKNYTCFQAQKTSKGQSISNAFLLDCVVRQEESSRVHIAYSRHQWSIDTCNIMAKDVSKRTQVMPSFDVKNGADFVISKNKYTAVLENYTDVTPAVVTIPWQDDLAKNMQMAPFQPPAYFTAEDDPVFDTFDIVKNEKGEKSIQWHGKDMPYKVSEDKRIIVLQDPVGITIDLLEIANYLAANIRTGEEERLYQSAMNIVKLQSWVKAKIHAEEYSKLRSSYALTKSVQRMAQSDEFKNIMQHASDLSNLDANKYEKDYEAATQKMDSLTREELENFHDFKLEDVQRLTQTIEKEFNSEWKSATGFFRTSASLAESVKEHNMLQWLQQQKQKIEQYTANVINPILDGYLLWLKSDALLSYMDHFFDHKTAHSAASFLSISTRLISNADTMEKCSQYFIQLFNEENYSNRKNYLLRSMTFDSHQVQQDLLGLSSSFVQSSQAPTFGFAFTQVFDENTLNKTQILNDRSANIVKTIQAQVEILSEQIGGSMARVFHGRINQSPSSVKTISMKSFETFSGKVISRVEVSGKLTDVIDGIIKRSNIDFDAAGSRQQAKNAKNAVKVNLYKGLMENFNSDVELKKVQGLRTKVNLVTLVDFEGMSKINGNMSPAEINQKFNQGLIHTADGFPSQVGAIEESAKLGPFNRQKINLLQRANTGKNFGVFSFALQSIALMDAGRGVMTSGFNSQTGVVFIGMIVSALGGVADVLDRQLKMRMGLLSSSVEIEIAQKITKYTARYALYAGALILAGVELKKAYGALGKDHYVLAGLYAGNAFLIVLSTHAFIEGTAIWALGLRASYWGIILVIGMMVISYGISSAERSALRAFLENSAWGVKPLGWTQEVEQQKFKDVYEGA</sequence>
<dbReference type="Proteomes" id="UP000014568">
    <property type="component" value="Unassembled WGS sequence"/>
</dbReference>
<dbReference type="PATRIC" id="fig|421052.3.peg.1529"/>
<dbReference type="AlphaFoldDB" id="S3N3Z4"/>
<dbReference type="OrthoDB" id="6178961at2"/>
<organism evidence="3 4">
    <name type="scientific">Acinetobacter rudis CIP 110305</name>
    <dbReference type="NCBI Taxonomy" id="421052"/>
    <lineage>
        <taxon>Bacteria</taxon>
        <taxon>Pseudomonadati</taxon>
        <taxon>Pseudomonadota</taxon>
        <taxon>Gammaproteobacteria</taxon>
        <taxon>Moraxellales</taxon>
        <taxon>Moraxellaceae</taxon>
        <taxon>Acinetobacter</taxon>
    </lineage>
</organism>
<reference evidence="3 4" key="1">
    <citation type="submission" date="2013-06" db="EMBL/GenBank/DDBJ databases">
        <title>The Genome Sequence of Acinetobacter rudis CIP 110305.</title>
        <authorList>
            <consortium name="The Broad Institute Genome Sequencing Platform"/>
            <consortium name="The Broad Institute Genome Sequencing Center for Infectious Disease"/>
            <person name="Cerqueira G."/>
            <person name="Feldgarden M."/>
            <person name="Courvalin P."/>
            <person name="Perichon B."/>
            <person name="Grillot-Courvalin C."/>
            <person name="Clermont D."/>
            <person name="Rocha E."/>
            <person name="Yoon E.-J."/>
            <person name="Nemec A."/>
            <person name="Young S.K."/>
            <person name="Zeng Q."/>
            <person name="Gargeya S."/>
            <person name="Fitzgerald M."/>
            <person name="Abouelleil A."/>
            <person name="Alvarado L."/>
            <person name="Berlin A.M."/>
            <person name="Chapman S.B."/>
            <person name="Dewar J."/>
            <person name="Goldberg J."/>
            <person name="Griggs A."/>
            <person name="Gujja S."/>
            <person name="Hansen M."/>
            <person name="Howarth C."/>
            <person name="Imamovic A."/>
            <person name="Larimer J."/>
            <person name="McCowan C."/>
            <person name="Murphy C."/>
            <person name="Pearson M."/>
            <person name="Priest M."/>
            <person name="Roberts A."/>
            <person name="Saif S."/>
            <person name="Shea T."/>
            <person name="Sykes S."/>
            <person name="Wortman J."/>
            <person name="Nusbaum C."/>
            <person name="Birren B."/>
        </authorList>
    </citation>
    <scope>NUCLEOTIDE SEQUENCE [LARGE SCALE GENOMIC DNA]</scope>
    <source>
        <strain evidence="3 4">CIP 110305</strain>
    </source>
</reference>
<dbReference type="EMBL" id="ATGI01000018">
    <property type="protein sequence ID" value="EPF74532.1"/>
    <property type="molecule type" value="Genomic_DNA"/>
</dbReference>
<dbReference type="STRING" id="632955.GCA_000829675_01364"/>
<evidence type="ECO:0000313" key="4">
    <source>
        <dbReference type="Proteomes" id="UP000014568"/>
    </source>
</evidence>
<dbReference type="eggNOG" id="ENOG50328VI">
    <property type="taxonomic scope" value="Bacteria"/>
</dbReference>
<proteinExistence type="predicted"/>
<keyword evidence="1" id="KW-0472">Membrane</keyword>
<dbReference type="Pfam" id="PF20249">
    <property type="entry name" value="VasX_N"/>
    <property type="match status" value="1"/>
</dbReference>
<keyword evidence="4" id="KW-1185">Reference proteome</keyword>
<protein>
    <recommendedName>
        <fullName evidence="2">Toxin VasX N-terminal region domain-containing protein</fullName>
    </recommendedName>
</protein>
<gene>
    <name evidence="3" type="ORF">F945_01571</name>
</gene>
<feature type="transmembrane region" description="Helical" evidence="1">
    <location>
        <begin position="809"/>
        <end position="827"/>
    </location>
</feature>
<keyword evidence="1" id="KW-1133">Transmembrane helix</keyword>
<evidence type="ECO:0000259" key="2">
    <source>
        <dbReference type="Pfam" id="PF20249"/>
    </source>
</evidence>
<dbReference type="InterPro" id="IPR048126">
    <property type="entry name" value="Toxin_VasX"/>
</dbReference>
<dbReference type="RefSeq" id="WP_016655979.1">
    <property type="nucleotide sequence ID" value="NZ_KE340352.1"/>
</dbReference>
<comment type="caution">
    <text evidence="3">The sequence shown here is derived from an EMBL/GenBank/DDBJ whole genome shotgun (WGS) entry which is preliminary data.</text>
</comment>
<feature type="transmembrane region" description="Helical" evidence="1">
    <location>
        <begin position="883"/>
        <end position="904"/>
    </location>
</feature>
<evidence type="ECO:0000256" key="1">
    <source>
        <dbReference type="SAM" id="Phobius"/>
    </source>
</evidence>
<name>S3N3Z4_9GAMM</name>